<keyword evidence="2" id="KW-0560">Oxidoreductase</keyword>
<organism evidence="8 9">
    <name type="scientific">Paracoccus alkanivorans</name>
    <dbReference type="NCBI Taxonomy" id="2116655"/>
    <lineage>
        <taxon>Bacteria</taxon>
        <taxon>Pseudomonadati</taxon>
        <taxon>Pseudomonadota</taxon>
        <taxon>Alphaproteobacteria</taxon>
        <taxon>Rhodobacterales</taxon>
        <taxon>Paracoccaceae</taxon>
        <taxon>Paracoccus</taxon>
    </lineage>
</organism>
<dbReference type="InterPro" id="IPR013766">
    <property type="entry name" value="Thioredoxin_domain"/>
</dbReference>
<evidence type="ECO:0000259" key="7">
    <source>
        <dbReference type="PROSITE" id="PS51352"/>
    </source>
</evidence>
<dbReference type="GO" id="GO:0016491">
    <property type="term" value="F:oxidoreductase activity"/>
    <property type="evidence" value="ECO:0007669"/>
    <property type="project" value="UniProtKB-KW"/>
</dbReference>
<dbReference type="CDD" id="cd03023">
    <property type="entry name" value="DsbA_Com1_like"/>
    <property type="match status" value="1"/>
</dbReference>
<evidence type="ECO:0000313" key="9">
    <source>
        <dbReference type="Proteomes" id="UP000273516"/>
    </source>
</evidence>
<dbReference type="Proteomes" id="UP000273516">
    <property type="component" value="Unassembled WGS sequence"/>
</dbReference>
<protein>
    <submittedName>
        <fullName evidence="8">DsbA family protein</fullName>
    </submittedName>
</protein>
<comment type="caution">
    <text evidence="8">The sequence shown here is derived from an EMBL/GenBank/DDBJ whole genome shotgun (WGS) entry which is preliminary data.</text>
</comment>
<keyword evidence="4" id="KW-0676">Redox-active center</keyword>
<name>A0A3M0MBB5_9RHOB</name>
<evidence type="ECO:0000256" key="1">
    <source>
        <dbReference type="ARBA" id="ARBA00022729"/>
    </source>
</evidence>
<evidence type="ECO:0000256" key="3">
    <source>
        <dbReference type="ARBA" id="ARBA00023157"/>
    </source>
</evidence>
<accession>A0A3M0MBB5</accession>
<dbReference type="PROSITE" id="PS51352">
    <property type="entry name" value="THIOREDOXIN_2"/>
    <property type="match status" value="1"/>
</dbReference>
<feature type="signal peptide" evidence="6">
    <location>
        <begin position="1"/>
        <end position="23"/>
    </location>
</feature>
<reference evidence="8 9" key="1">
    <citation type="submission" date="2018-07" db="EMBL/GenBank/DDBJ databases">
        <authorList>
            <person name="Zhang Y."/>
            <person name="Wang L."/>
            <person name="Ma S."/>
        </authorList>
    </citation>
    <scope>NUCLEOTIDE SEQUENCE [LARGE SCALE GENOMIC DNA]</scope>
    <source>
        <strain evidence="8 9">4-2</strain>
    </source>
</reference>
<dbReference type="OrthoDB" id="9780147at2"/>
<feature type="compositionally biased region" description="Basic and acidic residues" evidence="5">
    <location>
        <begin position="34"/>
        <end position="44"/>
    </location>
</feature>
<gene>
    <name evidence="8" type="ORF">C9E81_11975</name>
</gene>
<feature type="chain" id="PRO_5018305695" evidence="6">
    <location>
        <begin position="24"/>
        <end position="208"/>
    </location>
</feature>
<dbReference type="Gene3D" id="3.40.30.10">
    <property type="entry name" value="Glutaredoxin"/>
    <property type="match status" value="1"/>
</dbReference>
<evidence type="ECO:0000256" key="4">
    <source>
        <dbReference type="ARBA" id="ARBA00023284"/>
    </source>
</evidence>
<evidence type="ECO:0000313" key="8">
    <source>
        <dbReference type="EMBL" id="RMC35068.1"/>
    </source>
</evidence>
<keyword evidence="1 6" id="KW-0732">Signal</keyword>
<dbReference type="SUPFAM" id="SSF52833">
    <property type="entry name" value="Thioredoxin-like"/>
    <property type="match status" value="1"/>
</dbReference>
<evidence type="ECO:0000256" key="2">
    <source>
        <dbReference type="ARBA" id="ARBA00023002"/>
    </source>
</evidence>
<dbReference type="PANTHER" id="PTHR13887:SF14">
    <property type="entry name" value="DISULFIDE BOND FORMATION PROTEIN D"/>
    <property type="match status" value="1"/>
</dbReference>
<dbReference type="InterPro" id="IPR036249">
    <property type="entry name" value="Thioredoxin-like_sf"/>
</dbReference>
<dbReference type="AlphaFoldDB" id="A0A3M0MBB5"/>
<dbReference type="Pfam" id="PF01323">
    <property type="entry name" value="DSBA"/>
    <property type="match status" value="1"/>
</dbReference>
<evidence type="ECO:0000256" key="5">
    <source>
        <dbReference type="SAM" id="MobiDB-lite"/>
    </source>
</evidence>
<keyword evidence="9" id="KW-1185">Reference proteome</keyword>
<feature type="region of interest" description="Disordered" evidence="5">
    <location>
        <begin position="24"/>
        <end position="49"/>
    </location>
</feature>
<keyword evidence="3" id="KW-1015">Disulfide bond</keyword>
<dbReference type="PANTHER" id="PTHR13887">
    <property type="entry name" value="GLUTATHIONE S-TRANSFERASE KAPPA"/>
    <property type="match status" value="1"/>
</dbReference>
<evidence type="ECO:0000256" key="6">
    <source>
        <dbReference type="SAM" id="SignalP"/>
    </source>
</evidence>
<dbReference type="EMBL" id="QOKZ01000004">
    <property type="protein sequence ID" value="RMC35068.1"/>
    <property type="molecule type" value="Genomic_DNA"/>
</dbReference>
<dbReference type="InterPro" id="IPR001853">
    <property type="entry name" value="DSBA-like_thioredoxin_dom"/>
</dbReference>
<proteinExistence type="predicted"/>
<sequence>MTRRHILISGAALGVGAAMPVFAQDADRPNPMPEELRKSLERDPTSPVLGNPDGDITLTEFFDYNCPFCRKMVGTMQKLISSDPQLRVVYREWPVFGEGSVFAARASLASLDQGKYWQFHAALLGMKDRAVEATVMRVARKVGLDEEKLRADMEAPRVEQHIQMSGDLAGHMGLMGTPTFIAGDEGVFGEMSLKEIQGLVARARKTLG</sequence>
<feature type="domain" description="Thioredoxin" evidence="7">
    <location>
        <begin position="13"/>
        <end position="205"/>
    </location>
</feature>